<dbReference type="SUPFAM" id="SSF53850">
    <property type="entry name" value="Periplasmic binding protein-like II"/>
    <property type="match status" value="1"/>
</dbReference>
<evidence type="ECO:0000256" key="1">
    <source>
        <dbReference type="SAM" id="SignalP"/>
    </source>
</evidence>
<dbReference type="Proteomes" id="UP000231658">
    <property type="component" value="Unassembled WGS sequence"/>
</dbReference>
<dbReference type="Gene3D" id="3.40.190.10">
    <property type="entry name" value="Periplasmic binding protein-like II"/>
    <property type="match status" value="2"/>
</dbReference>
<dbReference type="PROSITE" id="PS51257">
    <property type="entry name" value="PROKAR_LIPOPROTEIN"/>
    <property type="match status" value="1"/>
</dbReference>
<name>A0A1C3RF53_9PROT</name>
<dbReference type="STRING" id="1867952.MTBPR1_140003"/>
<feature type="chain" id="PRO_5008680686" evidence="1">
    <location>
        <begin position="21"/>
        <end position="236"/>
    </location>
</feature>
<organism evidence="2 3">
    <name type="scientific">Candidatus Terasakiella magnetica</name>
    <dbReference type="NCBI Taxonomy" id="1867952"/>
    <lineage>
        <taxon>Bacteria</taxon>
        <taxon>Pseudomonadati</taxon>
        <taxon>Pseudomonadota</taxon>
        <taxon>Alphaproteobacteria</taxon>
        <taxon>Rhodospirillales</taxon>
        <taxon>Terasakiellaceae</taxon>
        <taxon>Terasakiella</taxon>
    </lineage>
</organism>
<gene>
    <name evidence="2" type="ORF">MTBPR1_140003</name>
</gene>
<evidence type="ECO:0000313" key="2">
    <source>
        <dbReference type="EMBL" id="SCA55885.1"/>
    </source>
</evidence>
<reference evidence="2 3" key="1">
    <citation type="submission" date="2016-07" db="EMBL/GenBank/DDBJ databases">
        <authorList>
            <person name="Lefevre C.T."/>
        </authorList>
    </citation>
    <scope>NUCLEOTIDE SEQUENCE [LARGE SCALE GENOMIC DNA]</scope>
    <source>
        <strain evidence="2">PR1</strain>
    </source>
</reference>
<dbReference type="AlphaFoldDB" id="A0A1C3RF53"/>
<dbReference type="OrthoDB" id="8481290at2"/>
<dbReference type="EMBL" id="FLYE01000006">
    <property type="protein sequence ID" value="SCA55885.1"/>
    <property type="molecule type" value="Genomic_DNA"/>
</dbReference>
<keyword evidence="3" id="KW-1185">Reference proteome</keyword>
<feature type="signal peptide" evidence="1">
    <location>
        <begin position="1"/>
        <end position="20"/>
    </location>
</feature>
<keyword evidence="1" id="KW-0732">Signal</keyword>
<protein>
    <submittedName>
        <fullName evidence="2">Uncharacterized protein</fullName>
    </submittedName>
</protein>
<evidence type="ECO:0000313" key="3">
    <source>
        <dbReference type="Proteomes" id="UP000231658"/>
    </source>
</evidence>
<sequence>MIRISLTFLFILLSCSVARANETITLSTHLAPNSLVYKTTKAILTEAFRRVGKDLILRATPGERPIIEAENGKTDGDAHRIFDIIKIKKLKNLVRVPEVQQVISDYAWSKTVNNLDDGWEGLDKYRVGVHSGSILISEKATQYAKSVTKVGKHDLLFEMLKLDRFDILITTPSAAEVLKTNQFKNSGIRKIGKPLTSLPIYTYLHKRHKDLVSKLAQALRSMKADGSYDKILSKFD</sequence>
<dbReference type="RefSeq" id="WP_069186589.1">
    <property type="nucleotide sequence ID" value="NZ_FLYE01000006.1"/>
</dbReference>
<accession>A0A1C3RF53</accession>
<proteinExistence type="predicted"/>